<dbReference type="InterPro" id="IPR036894">
    <property type="entry name" value="YbaB-like_sf"/>
</dbReference>
<feature type="coiled-coil region" evidence="2">
    <location>
        <begin position="7"/>
        <end position="34"/>
    </location>
</feature>
<protein>
    <recommendedName>
        <fullName evidence="5">Nucleoid-associated protein</fullName>
    </recommendedName>
</protein>
<dbReference type="PANTHER" id="PTHR33449">
    <property type="entry name" value="NUCLEOID-ASSOCIATED PROTEIN YBAB"/>
    <property type="match status" value="1"/>
</dbReference>
<dbReference type="GO" id="GO:0005829">
    <property type="term" value="C:cytosol"/>
    <property type="evidence" value="ECO:0007669"/>
    <property type="project" value="TreeGrafter"/>
</dbReference>
<dbReference type="GO" id="GO:0003677">
    <property type="term" value="F:DNA binding"/>
    <property type="evidence" value="ECO:0007669"/>
    <property type="project" value="UniProtKB-KW"/>
</dbReference>
<reference evidence="3" key="1">
    <citation type="submission" date="2018-11" db="EMBL/GenBank/DDBJ databases">
        <authorList>
            <consortium name="Pathogen Informatics"/>
        </authorList>
    </citation>
    <scope>NUCLEOTIDE SEQUENCE</scope>
</reference>
<evidence type="ECO:0000256" key="1">
    <source>
        <dbReference type="ARBA" id="ARBA00023125"/>
    </source>
</evidence>
<name>A0A448WSJ6_9PLAT</name>
<dbReference type="Gene3D" id="3.30.1310.10">
    <property type="entry name" value="Nucleoid-associated protein YbaB-like domain"/>
    <property type="match status" value="1"/>
</dbReference>
<keyword evidence="1" id="KW-0238">DNA-binding</keyword>
<dbReference type="Proteomes" id="UP000784294">
    <property type="component" value="Unassembled WGS sequence"/>
</dbReference>
<dbReference type="HAMAP" id="MF_00274">
    <property type="entry name" value="DNA_YbaB_EbfC"/>
    <property type="match status" value="1"/>
</dbReference>
<evidence type="ECO:0000256" key="2">
    <source>
        <dbReference type="SAM" id="Coils"/>
    </source>
</evidence>
<proteinExistence type="inferred from homology"/>
<keyword evidence="2" id="KW-0175">Coiled coil</keyword>
<gene>
    <name evidence="3" type="ORF">PXEA_LOCUS12593</name>
</gene>
<dbReference type="EMBL" id="CAAALY010040336">
    <property type="protein sequence ID" value="VEL19153.1"/>
    <property type="molecule type" value="Genomic_DNA"/>
</dbReference>
<dbReference type="Pfam" id="PF02575">
    <property type="entry name" value="YbaB_DNA_bd"/>
    <property type="match status" value="1"/>
</dbReference>
<dbReference type="OrthoDB" id="10060926at2759"/>
<evidence type="ECO:0000313" key="4">
    <source>
        <dbReference type="Proteomes" id="UP000784294"/>
    </source>
</evidence>
<dbReference type="PIRSF" id="PIRSF004555">
    <property type="entry name" value="UCP004555"/>
    <property type="match status" value="1"/>
</dbReference>
<evidence type="ECO:0008006" key="5">
    <source>
        <dbReference type="Google" id="ProtNLM"/>
    </source>
</evidence>
<dbReference type="NCBIfam" id="TIGR00103">
    <property type="entry name" value="DNA_YbaB_EbfC"/>
    <property type="match status" value="1"/>
</dbReference>
<keyword evidence="4" id="KW-1185">Reference proteome</keyword>
<accession>A0A448WSJ6</accession>
<dbReference type="AlphaFoldDB" id="A0A448WSJ6"/>
<dbReference type="PANTHER" id="PTHR33449:SF1">
    <property type="entry name" value="NUCLEOID-ASSOCIATED PROTEIN YBAB"/>
    <property type="match status" value="1"/>
</dbReference>
<organism evidence="3 4">
    <name type="scientific">Protopolystoma xenopodis</name>
    <dbReference type="NCBI Taxonomy" id="117903"/>
    <lineage>
        <taxon>Eukaryota</taxon>
        <taxon>Metazoa</taxon>
        <taxon>Spiralia</taxon>
        <taxon>Lophotrochozoa</taxon>
        <taxon>Platyhelminthes</taxon>
        <taxon>Monogenea</taxon>
        <taxon>Polyopisthocotylea</taxon>
        <taxon>Polystomatidea</taxon>
        <taxon>Polystomatidae</taxon>
        <taxon>Protopolystoma</taxon>
    </lineage>
</organism>
<dbReference type="InterPro" id="IPR004401">
    <property type="entry name" value="YbaB/EbfC"/>
</dbReference>
<sequence>MGIMVNLNQFMKQAQSMQKKMQEAQEQLANTEYQGKAGGGLVIITINGRSEAKKISIDHSLFKEDDKDLLEDLIVAAFNDAKNKVDQDSQNSISDAFGNISLPPGLKLPF</sequence>
<evidence type="ECO:0000313" key="3">
    <source>
        <dbReference type="EMBL" id="VEL19153.1"/>
    </source>
</evidence>
<comment type="caution">
    <text evidence="3">The sequence shown here is derived from an EMBL/GenBank/DDBJ whole genome shotgun (WGS) entry which is preliminary data.</text>
</comment>
<dbReference type="SUPFAM" id="SSF82607">
    <property type="entry name" value="YbaB-like"/>
    <property type="match status" value="1"/>
</dbReference>